<dbReference type="RefSeq" id="WP_185043181.1">
    <property type="nucleotide sequence ID" value="NZ_BAABFG010000005.1"/>
</dbReference>
<feature type="region of interest" description="Disordered" evidence="1">
    <location>
        <begin position="1"/>
        <end position="32"/>
    </location>
</feature>
<protein>
    <recommendedName>
        <fullName evidence="4">L-2-amino-thiazoline-4-carboxylic acid hydrolase-like protein</fullName>
    </recommendedName>
</protein>
<proteinExistence type="predicted"/>
<reference evidence="2 3" key="1">
    <citation type="submission" date="2020-08" db="EMBL/GenBank/DDBJ databases">
        <title>Sequencing the genomes of 1000 actinobacteria strains.</title>
        <authorList>
            <person name="Klenk H.-P."/>
        </authorList>
    </citation>
    <scope>NUCLEOTIDE SEQUENCE [LARGE SCALE GENOMIC DNA]</scope>
    <source>
        <strain evidence="2 3">DSM 45809</strain>
    </source>
</reference>
<organism evidence="2 3">
    <name type="scientific">Actinoplanes octamycinicus</name>
    <dbReference type="NCBI Taxonomy" id="135948"/>
    <lineage>
        <taxon>Bacteria</taxon>
        <taxon>Bacillati</taxon>
        <taxon>Actinomycetota</taxon>
        <taxon>Actinomycetes</taxon>
        <taxon>Micromonosporales</taxon>
        <taxon>Micromonosporaceae</taxon>
        <taxon>Actinoplanes</taxon>
    </lineage>
</organism>
<evidence type="ECO:0008006" key="4">
    <source>
        <dbReference type="Google" id="ProtNLM"/>
    </source>
</evidence>
<dbReference type="Pfam" id="PF14196">
    <property type="entry name" value="ATC_hydrolase"/>
    <property type="match status" value="1"/>
</dbReference>
<gene>
    <name evidence="2" type="ORF">BJY16_006336</name>
</gene>
<comment type="caution">
    <text evidence="2">The sequence shown here is derived from an EMBL/GenBank/DDBJ whole genome shotgun (WGS) entry which is preliminary data.</text>
</comment>
<dbReference type="EMBL" id="JACHNB010000001">
    <property type="protein sequence ID" value="MBB4742877.1"/>
    <property type="molecule type" value="Genomic_DNA"/>
</dbReference>
<sequence length="269" mass="27720">MSSLTSSPAGSADDGSGRSVADGAGDAPGWVRDPDADSRAVVAAFFDRLADDLAARGVAAGVCVDLLGGIQVRSGRLSGDSPVPASDAPARYNRRYTAAVLAAYEVLSAAGADGTPGIPAGAELTGLLTAAFVEPLGEQVASGTRAMLDAAADPFAAMVAVARQRETDDFGAEFEFSHPVDDEHQFVAKVHRCGYHEYFRAHGTPQLTPVLCAFDANWISAIAPERHGFTFARPATIGHGAASCPFDFRRTAVVEPSVDRAADAGTGVA</sequence>
<feature type="compositionally biased region" description="Low complexity" evidence="1">
    <location>
        <begin position="1"/>
        <end position="27"/>
    </location>
</feature>
<evidence type="ECO:0000256" key="1">
    <source>
        <dbReference type="SAM" id="MobiDB-lite"/>
    </source>
</evidence>
<name>A0A7W7MAD7_9ACTN</name>
<dbReference type="InterPro" id="IPR026002">
    <property type="entry name" value="ATC_hydrolase-like"/>
</dbReference>
<accession>A0A7W7MAD7</accession>
<keyword evidence="3" id="KW-1185">Reference proteome</keyword>
<dbReference type="Proteomes" id="UP000546162">
    <property type="component" value="Unassembled WGS sequence"/>
</dbReference>
<evidence type="ECO:0000313" key="2">
    <source>
        <dbReference type="EMBL" id="MBB4742877.1"/>
    </source>
</evidence>
<evidence type="ECO:0000313" key="3">
    <source>
        <dbReference type="Proteomes" id="UP000546162"/>
    </source>
</evidence>
<dbReference type="AlphaFoldDB" id="A0A7W7MAD7"/>